<keyword evidence="1" id="KW-0812">Transmembrane</keyword>
<feature type="transmembrane region" description="Helical" evidence="1">
    <location>
        <begin position="86"/>
        <end position="104"/>
    </location>
</feature>
<keyword evidence="1" id="KW-1133">Transmembrane helix</keyword>
<evidence type="ECO:0000313" key="2">
    <source>
        <dbReference type="EMBL" id="TDK42292.1"/>
    </source>
</evidence>
<comment type="caution">
    <text evidence="2">The sequence shown here is derived from an EMBL/GenBank/DDBJ whole genome shotgun (WGS) entry which is preliminary data.</text>
</comment>
<name>A0A4R5UT43_9RHOB</name>
<evidence type="ECO:0000313" key="3">
    <source>
        <dbReference type="Proteomes" id="UP000295301"/>
    </source>
</evidence>
<dbReference type="OrthoDB" id="583466at2"/>
<dbReference type="Proteomes" id="UP000295301">
    <property type="component" value="Unassembled WGS sequence"/>
</dbReference>
<dbReference type="AlphaFoldDB" id="A0A4R5UT43"/>
<dbReference type="Pfam" id="PF14248">
    <property type="entry name" value="DUF4345"/>
    <property type="match status" value="1"/>
</dbReference>
<feature type="transmembrane region" description="Helical" evidence="1">
    <location>
        <begin position="12"/>
        <end position="36"/>
    </location>
</feature>
<feature type="transmembrane region" description="Helical" evidence="1">
    <location>
        <begin position="110"/>
        <end position="131"/>
    </location>
</feature>
<proteinExistence type="predicted"/>
<reference evidence="2 3" key="1">
    <citation type="submission" date="2019-03" db="EMBL/GenBank/DDBJ databases">
        <title>Ruegeria lutea sp. nov., a novel strain, isolated from marine sediment, the Masan Bay, South Korea.</title>
        <authorList>
            <person name="Kim J."/>
            <person name="Kim D.-Y."/>
            <person name="Lee S.-S."/>
        </authorList>
    </citation>
    <scope>NUCLEOTIDE SEQUENCE [LARGE SCALE GENOMIC DNA]</scope>
    <source>
        <strain evidence="2 3">318-1</strain>
    </source>
</reference>
<gene>
    <name evidence="2" type="ORF">E1832_19330</name>
</gene>
<organism evidence="2 3">
    <name type="scientific">Antarcticimicrobium luteum</name>
    <dbReference type="NCBI Taxonomy" id="2547397"/>
    <lineage>
        <taxon>Bacteria</taxon>
        <taxon>Pseudomonadati</taxon>
        <taxon>Pseudomonadota</taxon>
        <taxon>Alphaproteobacteria</taxon>
        <taxon>Rhodobacterales</taxon>
        <taxon>Paracoccaceae</taxon>
        <taxon>Antarcticimicrobium</taxon>
    </lineage>
</organism>
<accession>A0A4R5UT43</accession>
<dbReference type="EMBL" id="SMUV01000073">
    <property type="protein sequence ID" value="TDK42292.1"/>
    <property type="molecule type" value="Genomic_DNA"/>
</dbReference>
<protein>
    <submittedName>
        <fullName evidence="2">DUF4345 domain-containing protein</fullName>
    </submittedName>
</protein>
<evidence type="ECO:0000256" key="1">
    <source>
        <dbReference type="SAM" id="Phobius"/>
    </source>
</evidence>
<sequence>MQTGGRMTHSFWTNFILFLAGAVAAGIGLAGLIWPVAFHASSGIVLGDNPSLMSEVRAPAAALLVAGGFILASVRVARWRPAAIRVSAAVYLTYGLARVYSIAVDGAPDGMLLMAAAVELIIGGICGMMILRSRAAT</sequence>
<dbReference type="InterPro" id="IPR025597">
    <property type="entry name" value="DUF4345"/>
</dbReference>
<keyword evidence="1" id="KW-0472">Membrane</keyword>
<feature type="transmembrane region" description="Helical" evidence="1">
    <location>
        <begin position="56"/>
        <end position="74"/>
    </location>
</feature>
<keyword evidence="3" id="KW-1185">Reference proteome</keyword>